<dbReference type="AlphaFoldDB" id="A0A9W9CSC0"/>
<feature type="compositionally biased region" description="Basic residues" evidence="1">
    <location>
        <begin position="11"/>
        <end position="26"/>
    </location>
</feature>
<feature type="region of interest" description="Disordered" evidence="1">
    <location>
        <begin position="292"/>
        <end position="340"/>
    </location>
</feature>
<sequence>MSNDTINNKMKGLKSHKKAQKAKQLAKRAAAAEKSHPKKTAGSVIVANEQTTLSLATLGPEKAHVGTATKIEKHLPAAVIETEVVAGAEFDQTTASKEVTVNINAHRKALEVALYDNMETPMQMLARLNFAVTADSEFHPDDEENQPAVDELNAALTTDGRRAIDKHYSFELCYTVPRKNLLTAHALELAKSQSALSTDAPEHGDFEVHLPVDQLFSMVSSTGAKVVGKSKPAVARTLESVEPQQMAERNPVPTATSTTPRGLGISIDQLLSAAARTTDGILRAPISNTQTSLIHKTPMGIDSSSNSTSSSGPHSRSISPTEHGTHTPPTHYSASPPPEYSYGPEQCFSANLYLFYHQEVHNRLLMAPPPYHAYGWRPYGYA</sequence>
<reference evidence="2" key="1">
    <citation type="submission" date="2022-10" db="EMBL/GenBank/DDBJ databases">
        <title>Tapping the CABI collections for fungal endophytes: first genome assemblies for Collariella, Neodidymelliopsis, Ascochyta clinopodiicola, Didymella pomorum, Didymosphaeria variabile, Neocosmospora piperis and Neocucurbitaria cava.</title>
        <authorList>
            <person name="Hill R."/>
        </authorList>
    </citation>
    <scope>NUCLEOTIDE SEQUENCE</scope>
    <source>
        <strain evidence="2">IMI 356814</strain>
    </source>
</reference>
<evidence type="ECO:0000313" key="2">
    <source>
        <dbReference type="EMBL" id="KAJ4377978.1"/>
    </source>
</evidence>
<proteinExistence type="predicted"/>
<dbReference type="Proteomes" id="UP001140560">
    <property type="component" value="Unassembled WGS sequence"/>
</dbReference>
<dbReference type="OrthoDB" id="3690267at2759"/>
<comment type="caution">
    <text evidence="2">The sequence shown here is derived from an EMBL/GenBank/DDBJ whole genome shotgun (WGS) entry which is preliminary data.</text>
</comment>
<name>A0A9W9CSC0_9PLEO</name>
<dbReference type="EMBL" id="JAPEUY010000001">
    <property type="protein sequence ID" value="KAJ4377978.1"/>
    <property type="molecule type" value="Genomic_DNA"/>
</dbReference>
<gene>
    <name evidence="2" type="ORF">N0V83_000808</name>
</gene>
<evidence type="ECO:0000256" key="1">
    <source>
        <dbReference type="SAM" id="MobiDB-lite"/>
    </source>
</evidence>
<feature type="compositionally biased region" description="Low complexity" evidence="1">
    <location>
        <begin position="303"/>
        <end position="331"/>
    </location>
</feature>
<keyword evidence="3" id="KW-1185">Reference proteome</keyword>
<evidence type="ECO:0000313" key="3">
    <source>
        <dbReference type="Proteomes" id="UP001140560"/>
    </source>
</evidence>
<organism evidence="2 3">
    <name type="scientific">Neocucurbitaria cava</name>
    <dbReference type="NCBI Taxonomy" id="798079"/>
    <lineage>
        <taxon>Eukaryota</taxon>
        <taxon>Fungi</taxon>
        <taxon>Dikarya</taxon>
        <taxon>Ascomycota</taxon>
        <taxon>Pezizomycotina</taxon>
        <taxon>Dothideomycetes</taxon>
        <taxon>Pleosporomycetidae</taxon>
        <taxon>Pleosporales</taxon>
        <taxon>Pleosporineae</taxon>
        <taxon>Cucurbitariaceae</taxon>
        <taxon>Neocucurbitaria</taxon>
    </lineage>
</organism>
<feature type="region of interest" description="Disordered" evidence="1">
    <location>
        <begin position="1"/>
        <end position="43"/>
    </location>
</feature>
<accession>A0A9W9CSC0</accession>
<protein>
    <submittedName>
        <fullName evidence="2">Uncharacterized protein</fullName>
    </submittedName>
</protein>
<feature type="region of interest" description="Disordered" evidence="1">
    <location>
        <begin position="237"/>
        <end position="263"/>
    </location>
</feature>